<dbReference type="EMBL" id="FOCP01000018">
    <property type="protein sequence ID" value="SEN44659.1"/>
    <property type="molecule type" value="Genomic_DNA"/>
</dbReference>
<gene>
    <name evidence="1" type="ORF">SAMN05216325_11883</name>
</gene>
<organism evidence="1 2">
    <name type="scientific">Nitrosomonas marina</name>
    <dbReference type="NCBI Taxonomy" id="917"/>
    <lineage>
        <taxon>Bacteria</taxon>
        <taxon>Pseudomonadati</taxon>
        <taxon>Pseudomonadota</taxon>
        <taxon>Betaproteobacteria</taxon>
        <taxon>Nitrosomonadales</taxon>
        <taxon>Nitrosomonadaceae</taxon>
        <taxon>Nitrosomonas</taxon>
    </lineage>
</organism>
<name>A0A1H8GLF0_9PROT</name>
<accession>A0A1H8GLF0</accession>
<reference evidence="1 2" key="1">
    <citation type="submission" date="2016-10" db="EMBL/GenBank/DDBJ databases">
        <authorList>
            <person name="de Groot N.N."/>
        </authorList>
    </citation>
    <scope>NUCLEOTIDE SEQUENCE [LARGE SCALE GENOMIC DNA]</scope>
    <source>
        <strain evidence="1 2">Nm22</strain>
    </source>
</reference>
<dbReference type="AlphaFoldDB" id="A0A1H8GLF0"/>
<evidence type="ECO:0000313" key="1">
    <source>
        <dbReference type="EMBL" id="SEN44659.1"/>
    </source>
</evidence>
<proteinExistence type="predicted"/>
<protein>
    <submittedName>
        <fullName evidence="1">Uncharacterized protein</fullName>
    </submittedName>
</protein>
<sequence>MVTGVLSDGWRIRLDDESEVGMIADLSSCLIPLSH</sequence>
<dbReference type="Proteomes" id="UP000199459">
    <property type="component" value="Unassembled WGS sequence"/>
</dbReference>
<evidence type="ECO:0000313" key="2">
    <source>
        <dbReference type="Proteomes" id="UP000199459"/>
    </source>
</evidence>